<name>A0ABN0X9J7_9LACT</name>
<dbReference type="PANTHER" id="PTHR30348">
    <property type="entry name" value="UNCHARACTERIZED PROTEIN YECE"/>
    <property type="match status" value="1"/>
</dbReference>
<comment type="caution">
    <text evidence="1">The sequence shown here is derived from an EMBL/GenBank/DDBJ whole genome shotgun (WGS) entry which is preliminary data.</text>
</comment>
<evidence type="ECO:0000313" key="1">
    <source>
        <dbReference type="EMBL" id="GAA0358697.1"/>
    </source>
</evidence>
<accession>A0ABN0X9J7</accession>
<dbReference type="SUPFAM" id="SSF117396">
    <property type="entry name" value="TM1631-like"/>
    <property type="match status" value="1"/>
</dbReference>
<dbReference type="InterPro" id="IPR002763">
    <property type="entry name" value="DUF72"/>
</dbReference>
<dbReference type="InterPro" id="IPR036520">
    <property type="entry name" value="UPF0759_sf"/>
</dbReference>
<keyword evidence="2" id="KW-1185">Reference proteome</keyword>
<dbReference type="Pfam" id="PF01904">
    <property type="entry name" value="DUF72"/>
    <property type="match status" value="1"/>
</dbReference>
<dbReference type="PANTHER" id="PTHR30348:SF13">
    <property type="entry name" value="UPF0759 PROTEIN YUNF"/>
    <property type="match status" value="1"/>
</dbReference>
<dbReference type="Gene3D" id="3.20.20.410">
    <property type="entry name" value="Protein of unknown function UPF0759"/>
    <property type="match status" value="1"/>
</dbReference>
<organism evidence="1 2">
    <name type="scientific">Alkalibacterium iburiense</name>
    <dbReference type="NCBI Taxonomy" id="290589"/>
    <lineage>
        <taxon>Bacteria</taxon>
        <taxon>Bacillati</taxon>
        <taxon>Bacillota</taxon>
        <taxon>Bacilli</taxon>
        <taxon>Lactobacillales</taxon>
        <taxon>Carnobacteriaceae</taxon>
        <taxon>Alkalibacterium</taxon>
    </lineage>
</organism>
<reference evidence="1 2" key="1">
    <citation type="journal article" date="2019" name="Int. J. Syst. Evol. Microbiol.">
        <title>The Global Catalogue of Microorganisms (GCM) 10K type strain sequencing project: providing services to taxonomists for standard genome sequencing and annotation.</title>
        <authorList>
            <consortium name="The Broad Institute Genomics Platform"/>
            <consortium name="The Broad Institute Genome Sequencing Center for Infectious Disease"/>
            <person name="Wu L."/>
            <person name="Ma J."/>
        </authorList>
    </citation>
    <scope>NUCLEOTIDE SEQUENCE [LARGE SCALE GENOMIC DNA]</scope>
    <source>
        <strain evidence="1 2">JCM 12662</strain>
    </source>
</reference>
<protein>
    <submittedName>
        <fullName evidence="1">DUF72 domain-containing protein</fullName>
    </submittedName>
</protein>
<gene>
    <name evidence="1" type="ORF">GCM10008932_09250</name>
</gene>
<sequence length="264" mass="31112">MITIGLTGWSDHASIQRTRDRRLEEYASHFPVVELDTSFYAIPSEKNISQWIEKTPAVFQFIPKAYSVLTLHKDFKENFSTMDEAFSAYKQAFRPMVEADKVTSFLFQFPPTFDCVKKHVNYLRYVRKQMGDWPISIEFRNQSWFSDTTTENTLQFLREYAFTHVVVDQPQTPNNSVPKIVETTHQPFSFVRLHGRNYEGWLGENVTDWRAERTLYNYSEEELLELKELVLELKNSLIMYVLFLITTLAVTLRLTPNNYSPYLV</sequence>
<proteinExistence type="predicted"/>
<dbReference type="RefSeq" id="WP_343754440.1">
    <property type="nucleotide sequence ID" value="NZ_BAAACW010000056.1"/>
</dbReference>
<dbReference type="EMBL" id="BAAACW010000056">
    <property type="protein sequence ID" value="GAA0358697.1"/>
    <property type="molecule type" value="Genomic_DNA"/>
</dbReference>
<dbReference type="Proteomes" id="UP001501166">
    <property type="component" value="Unassembled WGS sequence"/>
</dbReference>
<evidence type="ECO:0000313" key="2">
    <source>
        <dbReference type="Proteomes" id="UP001501166"/>
    </source>
</evidence>